<dbReference type="GO" id="GO:0045893">
    <property type="term" value="P:positive regulation of DNA-templated transcription"/>
    <property type="evidence" value="ECO:0007669"/>
    <property type="project" value="InterPro"/>
</dbReference>
<dbReference type="InterPro" id="IPR008967">
    <property type="entry name" value="p53-like_TF_DNA-bd_sf"/>
</dbReference>
<dbReference type="PANTHER" id="PTHR11267">
    <property type="entry name" value="T-BOX PROTEIN-RELATED"/>
    <property type="match status" value="1"/>
</dbReference>
<sequence length="423" mass="48785">MFLQDPRSTLVELNVPRLQQLVPPLHLARSSIALHCGLDDRMNSNEWLFRPPVLPGVNVELLNRSLWERFHEQNTEMIITKTGRRMFPSVHVNVSGLRKRESYYVLLEIAPASDRRHKYCGYENGSKMGWSIAGPAEPQHPFNRRIYMHPESPAMGHHWMDNSINFHKLKITNNMNDKNNNVVLTSMHKYVPKIWIIQCSSAKNYSELFSYPAASFAFPETEFIAVTAYQNENITKLKIDNNPFAKGFRETGQSRFKRKYHQISPDSSRDERSNVSFSDSESNQVVSERGNSSNERDSVTSSGDSVTSSGGSIASNSESTRQQKRLVVEESNSEDIQDDAVPDDPKSPAETGDEHRVPLHRPWLNLPPEQVTPSDISRHSHSLSQPLLPPYYNYMYSQYVASQNYMRLRDYPFQNYYRPLWWL</sequence>
<gene>
    <name evidence="10" type="ORF">PUN28_004533</name>
</gene>
<dbReference type="FunFam" id="2.60.40.820:FF:000010">
    <property type="entry name" value="T-box transcription factor TBX6"/>
    <property type="match status" value="1"/>
</dbReference>
<dbReference type="SMART" id="SM00425">
    <property type="entry name" value="TBOX"/>
    <property type="match status" value="1"/>
</dbReference>
<dbReference type="PRINTS" id="PR00937">
    <property type="entry name" value="TBOX"/>
</dbReference>
<name>A0AAW2GF67_9HYME</name>
<keyword evidence="5" id="KW-0804">Transcription</keyword>
<evidence type="ECO:0000259" key="9">
    <source>
        <dbReference type="PROSITE" id="PS50252"/>
    </source>
</evidence>
<evidence type="ECO:0000256" key="4">
    <source>
        <dbReference type="ARBA" id="ARBA00023125"/>
    </source>
</evidence>
<dbReference type="Gene3D" id="2.60.40.820">
    <property type="entry name" value="Transcription factor, T-box"/>
    <property type="match status" value="1"/>
</dbReference>
<comment type="caution">
    <text evidence="7">Lacks conserved residue(s) required for the propagation of feature annotation.</text>
</comment>
<evidence type="ECO:0000256" key="5">
    <source>
        <dbReference type="ARBA" id="ARBA00023163"/>
    </source>
</evidence>
<evidence type="ECO:0000256" key="6">
    <source>
        <dbReference type="ARBA" id="ARBA00023242"/>
    </source>
</evidence>
<dbReference type="InterPro" id="IPR046360">
    <property type="entry name" value="T-box_DNA-bd"/>
</dbReference>
<keyword evidence="11" id="KW-1185">Reference proteome</keyword>
<accession>A0AAW2GF67</accession>
<feature type="compositionally biased region" description="Basic and acidic residues" evidence="8">
    <location>
        <begin position="343"/>
        <end position="357"/>
    </location>
</feature>
<dbReference type="PROSITE" id="PS50252">
    <property type="entry name" value="TBOX_3"/>
    <property type="match status" value="1"/>
</dbReference>
<dbReference type="GO" id="GO:0000785">
    <property type="term" value="C:chromatin"/>
    <property type="evidence" value="ECO:0007669"/>
    <property type="project" value="TreeGrafter"/>
</dbReference>
<evidence type="ECO:0000256" key="7">
    <source>
        <dbReference type="PROSITE-ProRule" id="PRU00201"/>
    </source>
</evidence>
<dbReference type="GO" id="GO:0005634">
    <property type="term" value="C:nucleus"/>
    <property type="evidence" value="ECO:0007669"/>
    <property type="project" value="UniProtKB-SubCell"/>
</dbReference>
<dbReference type="InterPro" id="IPR001699">
    <property type="entry name" value="TF_T-box"/>
</dbReference>
<keyword evidence="3" id="KW-0805">Transcription regulation</keyword>
<feature type="domain" description="T-box" evidence="9">
    <location>
        <begin position="61"/>
        <end position="250"/>
    </location>
</feature>
<evidence type="ECO:0000256" key="8">
    <source>
        <dbReference type="SAM" id="MobiDB-lite"/>
    </source>
</evidence>
<dbReference type="GO" id="GO:0000978">
    <property type="term" value="F:RNA polymerase II cis-regulatory region sequence-specific DNA binding"/>
    <property type="evidence" value="ECO:0007669"/>
    <property type="project" value="InterPro"/>
</dbReference>
<dbReference type="GO" id="GO:0000981">
    <property type="term" value="F:DNA-binding transcription factor activity, RNA polymerase II-specific"/>
    <property type="evidence" value="ECO:0007669"/>
    <property type="project" value="TreeGrafter"/>
</dbReference>
<dbReference type="AlphaFoldDB" id="A0AAW2GF67"/>
<keyword evidence="2" id="KW-0217">Developmental protein</keyword>
<dbReference type="PANTHER" id="PTHR11267:SF181">
    <property type="entry name" value="OPTOMOTOR-BLIND PROTEIN"/>
    <property type="match status" value="1"/>
</dbReference>
<reference evidence="10 11" key="1">
    <citation type="submission" date="2023-03" db="EMBL/GenBank/DDBJ databases">
        <title>High recombination rates correlate with genetic variation in Cardiocondyla obscurior ants.</title>
        <authorList>
            <person name="Errbii M."/>
        </authorList>
    </citation>
    <scope>NUCLEOTIDE SEQUENCE [LARGE SCALE GENOMIC DNA]</scope>
    <source>
        <strain evidence="10">Alpha-2009</strain>
        <tissue evidence="10">Whole body</tissue>
    </source>
</reference>
<dbReference type="Proteomes" id="UP001430953">
    <property type="component" value="Unassembled WGS sequence"/>
</dbReference>
<evidence type="ECO:0000256" key="2">
    <source>
        <dbReference type="ARBA" id="ARBA00022473"/>
    </source>
</evidence>
<dbReference type="PROSITE" id="PS01283">
    <property type="entry name" value="TBOX_1"/>
    <property type="match status" value="1"/>
</dbReference>
<dbReference type="InterPro" id="IPR036960">
    <property type="entry name" value="T-box_sf"/>
</dbReference>
<protein>
    <recommendedName>
        <fullName evidence="9">T-box domain-containing protein</fullName>
    </recommendedName>
</protein>
<feature type="region of interest" description="Disordered" evidence="8">
    <location>
        <begin position="250"/>
        <end position="366"/>
    </location>
</feature>
<feature type="compositionally biased region" description="Low complexity" evidence="8">
    <location>
        <begin position="299"/>
        <end position="319"/>
    </location>
</feature>
<evidence type="ECO:0000256" key="1">
    <source>
        <dbReference type="ARBA" id="ARBA00004123"/>
    </source>
</evidence>
<dbReference type="Pfam" id="PF00907">
    <property type="entry name" value="T-box"/>
    <property type="match status" value="1"/>
</dbReference>
<proteinExistence type="predicted"/>
<dbReference type="SUPFAM" id="SSF49417">
    <property type="entry name" value="p53-like transcription factors"/>
    <property type="match status" value="1"/>
</dbReference>
<comment type="subcellular location">
    <subcellularLocation>
        <location evidence="1 7">Nucleus</location>
    </subcellularLocation>
</comment>
<evidence type="ECO:0000256" key="3">
    <source>
        <dbReference type="ARBA" id="ARBA00023015"/>
    </source>
</evidence>
<comment type="caution">
    <text evidence="10">The sequence shown here is derived from an EMBL/GenBank/DDBJ whole genome shotgun (WGS) entry which is preliminary data.</text>
</comment>
<feature type="compositionally biased region" description="Acidic residues" evidence="8">
    <location>
        <begin position="331"/>
        <end position="342"/>
    </location>
</feature>
<dbReference type="InterPro" id="IPR018186">
    <property type="entry name" value="TF_T-box_CS"/>
</dbReference>
<evidence type="ECO:0000313" key="11">
    <source>
        <dbReference type="Proteomes" id="UP001430953"/>
    </source>
</evidence>
<keyword evidence="4 7" id="KW-0238">DNA-binding</keyword>
<dbReference type="PROSITE" id="PS01264">
    <property type="entry name" value="TBOX_2"/>
    <property type="match status" value="1"/>
</dbReference>
<dbReference type="GO" id="GO:0001708">
    <property type="term" value="P:cell fate specification"/>
    <property type="evidence" value="ECO:0007669"/>
    <property type="project" value="TreeGrafter"/>
</dbReference>
<dbReference type="EMBL" id="JADYXP020000004">
    <property type="protein sequence ID" value="KAL0125489.1"/>
    <property type="molecule type" value="Genomic_DNA"/>
</dbReference>
<organism evidence="10 11">
    <name type="scientific">Cardiocondyla obscurior</name>
    <dbReference type="NCBI Taxonomy" id="286306"/>
    <lineage>
        <taxon>Eukaryota</taxon>
        <taxon>Metazoa</taxon>
        <taxon>Ecdysozoa</taxon>
        <taxon>Arthropoda</taxon>
        <taxon>Hexapoda</taxon>
        <taxon>Insecta</taxon>
        <taxon>Pterygota</taxon>
        <taxon>Neoptera</taxon>
        <taxon>Endopterygota</taxon>
        <taxon>Hymenoptera</taxon>
        <taxon>Apocrita</taxon>
        <taxon>Aculeata</taxon>
        <taxon>Formicoidea</taxon>
        <taxon>Formicidae</taxon>
        <taxon>Myrmicinae</taxon>
        <taxon>Cardiocondyla</taxon>
    </lineage>
</organism>
<evidence type="ECO:0000313" key="10">
    <source>
        <dbReference type="EMBL" id="KAL0125489.1"/>
    </source>
</evidence>
<feature type="compositionally biased region" description="Polar residues" evidence="8">
    <location>
        <begin position="274"/>
        <end position="293"/>
    </location>
</feature>
<keyword evidence="6 7" id="KW-0539">Nucleus</keyword>